<organism evidence="3 4">
    <name type="scientific">Herbiconiux aconitum</name>
    <dbReference type="NCBI Taxonomy" id="2970913"/>
    <lineage>
        <taxon>Bacteria</taxon>
        <taxon>Bacillati</taxon>
        <taxon>Actinomycetota</taxon>
        <taxon>Actinomycetes</taxon>
        <taxon>Micrococcales</taxon>
        <taxon>Microbacteriaceae</taxon>
        <taxon>Herbiconiux</taxon>
    </lineage>
</organism>
<name>A0ABT2GUU9_9MICO</name>
<feature type="transmembrane region" description="Helical" evidence="2">
    <location>
        <begin position="17"/>
        <end position="40"/>
    </location>
</feature>
<feature type="compositionally biased region" description="Basic and acidic residues" evidence="1">
    <location>
        <begin position="135"/>
        <end position="147"/>
    </location>
</feature>
<evidence type="ECO:0000256" key="1">
    <source>
        <dbReference type="SAM" id="MobiDB-lite"/>
    </source>
</evidence>
<feature type="region of interest" description="Disordered" evidence="1">
    <location>
        <begin position="132"/>
        <end position="168"/>
    </location>
</feature>
<keyword evidence="2" id="KW-0472">Membrane</keyword>
<evidence type="ECO:0008006" key="5">
    <source>
        <dbReference type="Google" id="ProtNLM"/>
    </source>
</evidence>
<dbReference type="RefSeq" id="WP_259509652.1">
    <property type="nucleotide sequence ID" value="NZ_JANLCM010000002.1"/>
</dbReference>
<reference evidence="3" key="1">
    <citation type="submission" date="2022-08" db="EMBL/GenBank/DDBJ databases">
        <authorList>
            <person name="Deng Y."/>
            <person name="Han X.-F."/>
            <person name="Zhang Y.-Q."/>
        </authorList>
    </citation>
    <scope>NUCLEOTIDE SEQUENCE</scope>
    <source>
        <strain evidence="3">CPCC 205763</strain>
    </source>
</reference>
<accession>A0ABT2GUU9</accession>
<keyword evidence="2" id="KW-1133">Transmembrane helix</keyword>
<keyword evidence="4" id="KW-1185">Reference proteome</keyword>
<comment type="caution">
    <text evidence="3">The sequence shown here is derived from an EMBL/GenBank/DDBJ whole genome shotgun (WGS) entry which is preliminary data.</text>
</comment>
<evidence type="ECO:0000256" key="2">
    <source>
        <dbReference type="SAM" id="Phobius"/>
    </source>
</evidence>
<keyword evidence="2" id="KW-0812">Transmembrane</keyword>
<gene>
    <name evidence="3" type="ORF">N1027_17770</name>
</gene>
<protein>
    <recommendedName>
        <fullName evidence="5">SAF domain-containing protein</fullName>
    </recommendedName>
</protein>
<evidence type="ECO:0000313" key="3">
    <source>
        <dbReference type="EMBL" id="MCS5719983.1"/>
    </source>
</evidence>
<evidence type="ECO:0000313" key="4">
    <source>
        <dbReference type="Proteomes" id="UP001165584"/>
    </source>
</evidence>
<dbReference type="Proteomes" id="UP001165584">
    <property type="component" value="Unassembled WGS sequence"/>
</dbReference>
<sequence>MTTTRERLERRWTPGRVVLLVVGIVVAVLVVGAGVALWWLPPVLAETPRERLVTSTPVRVQDASGSAGVEVAPGWVPLGIGPFLSDDAATLLSPDGVYRAELGLAPLPEVSPTSVASALAALLAAHDLDAGAADSSERASNPDRDTGADADSGPAGPTDEAASGIRWSEETLTSGVTVRYADIVRGDTTSTVAIVLPPVGSLADPAAGTTAGTAASASPTLALTLVAAVPTADAAAYRTVTADLVATATFARAATGSPTPPAAGAARAGGAS</sequence>
<dbReference type="EMBL" id="JANLCM010000002">
    <property type="protein sequence ID" value="MCS5719983.1"/>
    <property type="molecule type" value="Genomic_DNA"/>
</dbReference>
<proteinExistence type="predicted"/>